<dbReference type="PANTHER" id="PTHR35317:SF29">
    <property type="entry name" value="CCHC-TYPE DOMAIN-CONTAINING PROTEIN"/>
    <property type="match status" value="1"/>
</dbReference>
<evidence type="ECO:0000313" key="2">
    <source>
        <dbReference type="Proteomes" id="UP000786811"/>
    </source>
</evidence>
<protein>
    <submittedName>
        <fullName evidence="1">Similar to RE2: Retrovirus-related Pol polyprotein from transposon RE2 (Arabidopsis thaliana)</fullName>
    </submittedName>
</protein>
<dbReference type="OrthoDB" id="7696058at2759"/>
<accession>A0A8J2H4Z3</accession>
<keyword evidence="2" id="KW-1185">Reference proteome</keyword>
<dbReference type="Proteomes" id="UP000786811">
    <property type="component" value="Unassembled WGS sequence"/>
</dbReference>
<evidence type="ECO:0000313" key="1">
    <source>
        <dbReference type="EMBL" id="CAG5073492.1"/>
    </source>
</evidence>
<gene>
    <name evidence="1" type="ORF">HICCMSTLAB_LOCUS435</name>
</gene>
<organism evidence="1 2">
    <name type="scientific">Cotesia congregata</name>
    <name type="common">Parasitoid wasp</name>
    <name type="synonym">Apanteles congregatus</name>
    <dbReference type="NCBI Taxonomy" id="51543"/>
    <lineage>
        <taxon>Eukaryota</taxon>
        <taxon>Metazoa</taxon>
        <taxon>Ecdysozoa</taxon>
        <taxon>Arthropoda</taxon>
        <taxon>Hexapoda</taxon>
        <taxon>Insecta</taxon>
        <taxon>Pterygota</taxon>
        <taxon>Neoptera</taxon>
        <taxon>Endopterygota</taxon>
        <taxon>Hymenoptera</taxon>
        <taxon>Apocrita</taxon>
        <taxon>Ichneumonoidea</taxon>
        <taxon>Braconidae</taxon>
        <taxon>Microgastrinae</taxon>
        <taxon>Cotesia</taxon>
    </lineage>
</organism>
<dbReference type="AlphaFoldDB" id="A0A8J2H4Z3"/>
<dbReference type="Pfam" id="PF14223">
    <property type="entry name" value="Retrotran_gag_2"/>
    <property type="match status" value="1"/>
</dbReference>
<proteinExistence type="predicted"/>
<dbReference type="PANTHER" id="PTHR35317">
    <property type="entry name" value="OS04G0629600 PROTEIN"/>
    <property type="match status" value="1"/>
</dbReference>
<sequence length="151" mass="16796">MNAERSSRIELLNSSNYEVWRIRMKAVLLGHDKWGYVSGNIPAPDAGSGDRAATSALNKWKENDEKALAEIILSVGEAELRSISNCTTSKEAWEKLQSIYASKGPVRKIELLTDITSFKIDEDDDFRGRLDKFSSAVEQLAGMKIDIPTTC</sequence>
<comment type="caution">
    <text evidence="1">The sequence shown here is derived from an EMBL/GenBank/DDBJ whole genome shotgun (WGS) entry which is preliminary data.</text>
</comment>
<name>A0A8J2H4Z3_COTCN</name>
<reference evidence="1" key="1">
    <citation type="submission" date="2021-04" db="EMBL/GenBank/DDBJ databases">
        <authorList>
            <person name="Chebbi M.A.C M."/>
        </authorList>
    </citation>
    <scope>NUCLEOTIDE SEQUENCE</scope>
</reference>
<dbReference type="EMBL" id="CAJNRD030001114">
    <property type="protein sequence ID" value="CAG5073492.1"/>
    <property type="molecule type" value="Genomic_DNA"/>
</dbReference>